<dbReference type="InterPro" id="IPR013657">
    <property type="entry name" value="SCL35B1-4/HUT1"/>
</dbReference>
<keyword evidence="6 7" id="KW-0472">Membrane</keyword>
<evidence type="ECO:0000256" key="5">
    <source>
        <dbReference type="ARBA" id="ARBA00022989"/>
    </source>
</evidence>
<dbReference type="Proteomes" id="UP001190700">
    <property type="component" value="Unassembled WGS sequence"/>
</dbReference>
<dbReference type="GO" id="GO:0046964">
    <property type="term" value="F:3'-phosphoadenosine 5'-phosphosulfate transmembrane transporter activity"/>
    <property type="evidence" value="ECO:0007669"/>
    <property type="project" value="TreeGrafter"/>
</dbReference>
<keyword evidence="5 7" id="KW-1133">Transmembrane helix</keyword>
<dbReference type="GO" id="GO:0005789">
    <property type="term" value="C:endoplasmic reticulum membrane"/>
    <property type="evidence" value="ECO:0007669"/>
    <property type="project" value="TreeGrafter"/>
</dbReference>
<evidence type="ECO:0000256" key="3">
    <source>
        <dbReference type="ARBA" id="ARBA00022448"/>
    </source>
</evidence>
<dbReference type="GO" id="GO:0000139">
    <property type="term" value="C:Golgi membrane"/>
    <property type="evidence" value="ECO:0007669"/>
    <property type="project" value="TreeGrafter"/>
</dbReference>
<evidence type="ECO:0000256" key="1">
    <source>
        <dbReference type="ARBA" id="ARBA00004141"/>
    </source>
</evidence>
<dbReference type="EMBL" id="LGRX02005328">
    <property type="protein sequence ID" value="KAK3278678.1"/>
    <property type="molecule type" value="Genomic_DNA"/>
</dbReference>
<comment type="subcellular location">
    <subcellularLocation>
        <location evidence="1">Membrane</location>
        <topology evidence="1">Multi-pass membrane protein</topology>
    </subcellularLocation>
</comment>
<feature type="transmembrane region" description="Helical" evidence="7">
    <location>
        <begin position="12"/>
        <end position="33"/>
    </location>
</feature>
<feature type="transmembrane region" description="Helical" evidence="7">
    <location>
        <begin position="112"/>
        <end position="132"/>
    </location>
</feature>
<evidence type="ECO:0000313" key="8">
    <source>
        <dbReference type="EMBL" id="KAK3278678.1"/>
    </source>
</evidence>
<name>A0AAE0GIR0_9CHLO</name>
<feature type="transmembrane region" description="Helical" evidence="7">
    <location>
        <begin position="202"/>
        <end position="221"/>
    </location>
</feature>
<dbReference type="AlphaFoldDB" id="A0AAE0GIR0"/>
<gene>
    <name evidence="8" type="ORF">CYMTET_13399</name>
</gene>
<feature type="transmembrane region" description="Helical" evidence="7">
    <location>
        <begin position="48"/>
        <end position="71"/>
    </location>
</feature>
<comment type="caution">
    <text evidence="8">The sequence shown here is derived from an EMBL/GenBank/DDBJ whole genome shotgun (WGS) entry which is preliminary data.</text>
</comment>
<keyword evidence="3" id="KW-0813">Transport</keyword>
<dbReference type="SUPFAM" id="SSF103481">
    <property type="entry name" value="Multidrug resistance efflux transporter EmrE"/>
    <property type="match status" value="1"/>
</dbReference>
<dbReference type="InterPro" id="IPR037185">
    <property type="entry name" value="EmrE-like"/>
</dbReference>
<evidence type="ECO:0000256" key="4">
    <source>
        <dbReference type="ARBA" id="ARBA00022692"/>
    </source>
</evidence>
<comment type="similarity">
    <text evidence="2">Belongs to the nucleotide-sugar transporter family. UDP-galactose:UMP antiporter (TC 2.A.7.11) subfamily.</text>
</comment>
<dbReference type="PANTHER" id="PTHR10778:SF8">
    <property type="entry name" value="ADENOSINE 3'-PHOSPHO 5'-PHOSPHOSULFATE TRANSPORTER 2"/>
    <property type="match status" value="1"/>
</dbReference>
<keyword evidence="9" id="KW-1185">Reference proteome</keyword>
<reference evidence="8 9" key="1">
    <citation type="journal article" date="2015" name="Genome Biol. Evol.">
        <title>Comparative Genomics of a Bacterivorous Green Alga Reveals Evolutionary Causalities and Consequences of Phago-Mixotrophic Mode of Nutrition.</title>
        <authorList>
            <person name="Burns J.A."/>
            <person name="Paasch A."/>
            <person name="Narechania A."/>
            <person name="Kim E."/>
        </authorList>
    </citation>
    <scope>NUCLEOTIDE SEQUENCE [LARGE SCALE GENOMIC DNA]</scope>
    <source>
        <strain evidence="8 9">PLY_AMNH</strain>
    </source>
</reference>
<organism evidence="8 9">
    <name type="scientific">Cymbomonas tetramitiformis</name>
    <dbReference type="NCBI Taxonomy" id="36881"/>
    <lineage>
        <taxon>Eukaryota</taxon>
        <taxon>Viridiplantae</taxon>
        <taxon>Chlorophyta</taxon>
        <taxon>Pyramimonadophyceae</taxon>
        <taxon>Pyramimonadales</taxon>
        <taxon>Pyramimonadaceae</taxon>
        <taxon>Cymbomonas</taxon>
    </lineage>
</organism>
<feature type="transmembrane region" description="Helical" evidence="7">
    <location>
        <begin position="170"/>
        <end position="190"/>
    </location>
</feature>
<accession>A0AAE0GIR0</accession>
<feature type="transmembrane region" description="Helical" evidence="7">
    <location>
        <begin position="250"/>
        <end position="271"/>
    </location>
</feature>
<evidence type="ECO:0000256" key="6">
    <source>
        <dbReference type="ARBA" id="ARBA00023136"/>
    </source>
</evidence>
<evidence type="ECO:0000313" key="9">
    <source>
        <dbReference type="Proteomes" id="UP001190700"/>
    </source>
</evidence>
<keyword evidence="4 7" id="KW-0812">Transmembrane</keyword>
<dbReference type="Pfam" id="PF08449">
    <property type="entry name" value="UAA"/>
    <property type="match status" value="1"/>
</dbReference>
<feature type="transmembrane region" description="Helical" evidence="7">
    <location>
        <begin position="330"/>
        <end position="349"/>
    </location>
</feature>
<sequence length="360" mass="39607">MNSILSFQMNSRVESFALGAGFFSMMLLLELLMEDVWTTYKPYLPDGIALYMCLFQFVIITLLSSLSDFILQSDVTNPGESRSSHAESGHRIIPQQPEEDCRSVWKILQERYIFWRSYVALAFLVFLSTAISNEAVKYVSYTVKVVFKSSKLVPTMIVSTMMGNSKKFSAFDYFAALLICGGTAVFAYAGQGDSSHSKAEHTAMLMGMGLLLISIFADALVPNAQQWFMTGQDAISETQLMQRTNAAGSLLLLLFMSVSAQLGPCIVLSIQHPYVNLNLSGIGVALFFGVFCMTRLIKKAGSVFAVGVSTCRKVVTVVLSYVFFPKPLETNHFVGGLLVLGGLILSEIVSKLKPRSVEKS</sequence>
<proteinExistence type="inferred from homology"/>
<evidence type="ECO:0000256" key="2">
    <source>
        <dbReference type="ARBA" id="ARBA00008349"/>
    </source>
</evidence>
<protein>
    <submittedName>
        <fullName evidence="8">Uncharacterized protein</fullName>
    </submittedName>
</protein>
<feature type="transmembrane region" description="Helical" evidence="7">
    <location>
        <begin position="277"/>
        <end position="296"/>
    </location>
</feature>
<evidence type="ECO:0000256" key="7">
    <source>
        <dbReference type="SAM" id="Phobius"/>
    </source>
</evidence>
<dbReference type="PANTHER" id="PTHR10778">
    <property type="entry name" value="SOLUTE CARRIER FAMILY 35 MEMBER B"/>
    <property type="match status" value="1"/>
</dbReference>